<dbReference type="AlphaFoldDB" id="A0ABD3PFI4"/>
<proteinExistence type="predicted"/>
<dbReference type="EMBL" id="JABMIG020000193">
    <property type="protein sequence ID" value="KAL3786506.1"/>
    <property type="molecule type" value="Genomic_DNA"/>
</dbReference>
<protein>
    <submittedName>
        <fullName evidence="1">Uncharacterized protein</fullName>
    </submittedName>
</protein>
<sequence length="187" mass="20594">MLLFRLLRHPLALGANPGSLRWNNVHLCLPRWRFDGRSYRSYQNVLKMVRIRQRVFRDHQQSQKFLQSRKTNHQTLARQPFATGVVLPPLGGMFLRSPNDSSHSDISIALDFPLSSNVGENASNGGKGSALMLSSSLVFFSSKIETLALSTDTSLCAESGGISRFSSVVCTEFSTNETLSSGAAEDS</sequence>
<accession>A0ABD3PFI4</accession>
<dbReference type="Proteomes" id="UP001516023">
    <property type="component" value="Unassembled WGS sequence"/>
</dbReference>
<reference evidence="1 2" key="1">
    <citation type="journal article" date="2020" name="G3 (Bethesda)">
        <title>Improved Reference Genome for Cyclotella cryptica CCMP332, a Model for Cell Wall Morphogenesis, Salinity Adaptation, and Lipid Production in Diatoms (Bacillariophyta).</title>
        <authorList>
            <person name="Roberts W.R."/>
            <person name="Downey K.M."/>
            <person name="Ruck E.C."/>
            <person name="Traller J.C."/>
            <person name="Alverson A.J."/>
        </authorList>
    </citation>
    <scope>NUCLEOTIDE SEQUENCE [LARGE SCALE GENOMIC DNA]</scope>
    <source>
        <strain evidence="1 2">CCMP332</strain>
    </source>
</reference>
<comment type="caution">
    <text evidence="1">The sequence shown here is derived from an EMBL/GenBank/DDBJ whole genome shotgun (WGS) entry which is preliminary data.</text>
</comment>
<keyword evidence="2" id="KW-1185">Reference proteome</keyword>
<name>A0ABD3PFI4_9STRA</name>
<evidence type="ECO:0000313" key="1">
    <source>
        <dbReference type="EMBL" id="KAL3786506.1"/>
    </source>
</evidence>
<organism evidence="1 2">
    <name type="scientific">Cyclotella cryptica</name>
    <dbReference type="NCBI Taxonomy" id="29204"/>
    <lineage>
        <taxon>Eukaryota</taxon>
        <taxon>Sar</taxon>
        <taxon>Stramenopiles</taxon>
        <taxon>Ochrophyta</taxon>
        <taxon>Bacillariophyta</taxon>
        <taxon>Coscinodiscophyceae</taxon>
        <taxon>Thalassiosirophycidae</taxon>
        <taxon>Stephanodiscales</taxon>
        <taxon>Stephanodiscaceae</taxon>
        <taxon>Cyclotella</taxon>
    </lineage>
</organism>
<evidence type="ECO:0000313" key="2">
    <source>
        <dbReference type="Proteomes" id="UP001516023"/>
    </source>
</evidence>
<gene>
    <name evidence="1" type="ORF">HJC23_010672</name>
</gene>